<organism evidence="2 3">
    <name type="scientific">Armillaria ostoyae</name>
    <name type="common">Armillaria root rot fungus</name>
    <dbReference type="NCBI Taxonomy" id="47428"/>
    <lineage>
        <taxon>Eukaryota</taxon>
        <taxon>Fungi</taxon>
        <taxon>Dikarya</taxon>
        <taxon>Basidiomycota</taxon>
        <taxon>Agaricomycotina</taxon>
        <taxon>Agaricomycetes</taxon>
        <taxon>Agaricomycetidae</taxon>
        <taxon>Agaricales</taxon>
        <taxon>Marasmiineae</taxon>
        <taxon>Physalacriaceae</taxon>
        <taxon>Armillaria</taxon>
    </lineage>
</organism>
<accession>A0A284RXR0</accession>
<dbReference type="STRING" id="47428.A0A284RXR0"/>
<evidence type="ECO:0000313" key="2">
    <source>
        <dbReference type="EMBL" id="SJL13541.1"/>
    </source>
</evidence>
<reference evidence="3" key="1">
    <citation type="journal article" date="2017" name="Nat. Ecol. Evol.">
        <title>Genome expansion and lineage-specific genetic innovations in the forest pathogenic fungi Armillaria.</title>
        <authorList>
            <person name="Sipos G."/>
            <person name="Prasanna A.N."/>
            <person name="Walter M.C."/>
            <person name="O'Connor E."/>
            <person name="Balint B."/>
            <person name="Krizsan K."/>
            <person name="Kiss B."/>
            <person name="Hess J."/>
            <person name="Varga T."/>
            <person name="Slot J."/>
            <person name="Riley R."/>
            <person name="Boka B."/>
            <person name="Rigling D."/>
            <person name="Barry K."/>
            <person name="Lee J."/>
            <person name="Mihaltcheva S."/>
            <person name="LaButti K."/>
            <person name="Lipzen A."/>
            <person name="Waldron R."/>
            <person name="Moloney N.M."/>
            <person name="Sperisen C."/>
            <person name="Kredics L."/>
            <person name="Vagvoelgyi C."/>
            <person name="Patrignani A."/>
            <person name="Fitzpatrick D."/>
            <person name="Nagy I."/>
            <person name="Doyle S."/>
            <person name="Anderson J.B."/>
            <person name="Grigoriev I.V."/>
            <person name="Gueldener U."/>
            <person name="Muensterkoetter M."/>
            <person name="Nagy L.G."/>
        </authorList>
    </citation>
    <scope>NUCLEOTIDE SEQUENCE [LARGE SCALE GENOMIC DNA]</scope>
    <source>
        <strain evidence="3">C18/9</strain>
    </source>
</reference>
<gene>
    <name evidence="2" type="ORF">ARMOST_16985</name>
</gene>
<dbReference type="AlphaFoldDB" id="A0A284RXR0"/>
<name>A0A284RXR0_ARMOS</name>
<proteinExistence type="predicted"/>
<sequence>MQITISFSTRTLITLVATILGITSVLTIFLLYRTYKYEIGQFICRLCQYAPCFPTPAYFSNSTTSDLIYYEHPGGFYFSEPYNHLSIPYIDSHGEFVYPTDAWNTGTGDWDTEPSSYYGSGTLSHHHENTESGSLSTMLPLSSLLHVDEAGNGHS</sequence>
<keyword evidence="1" id="KW-0472">Membrane</keyword>
<keyword evidence="1" id="KW-0812">Transmembrane</keyword>
<protein>
    <submittedName>
        <fullName evidence="2">Uncharacterized protein</fullName>
    </submittedName>
</protein>
<evidence type="ECO:0000313" key="3">
    <source>
        <dbReference type="Proteomes" id="UP000219338"/>
    </source>
</evidence>
<keyword evidence="1" id="KW-1133">Transmembrane helix</keyword>
<dbReference type="EMBL" id="FUEG01000020">
    <property type="protein sequence ID" value="SJL13541.1"/>
    <property type="molecule type" value="Genomic_DNA"/>
</dbReference>
<keyword evidence="3" id="KW-1185">Reference proteome</keyword>
<feature type="transmembrane region" description="Helical" evidence="1">
    <location>
        <begin position="12"/>
        <end position="32"/>
    </location>
</feature>
<evidence type="ECO:0000256" key="1">
    <source>
        <dbReference type="SAM" id="Phobius"/>
    </source>
</evidence>
<dbReference type="Proteomes" id="UP000219338">
    <property type="component" value="Unassembled WGS sequence"/>
</dbReference>
<dbReference type="OrthoDB" id="10545357at2759"/>